<comment type="caution">
    <text evidence="1">The sequence shown here is derived from an EMBL/GenBank/DDBJ whole genome shotgun (WGS) entry which is preliminary data.</text>
</comment>
<organism evidence="1 2">
    <name type="scientific">Pseudomonas mandelii PD30</name>
    <dbReference type="NCBI Taxonomy" id="1419583"/>
    <lineage>
        <taxon>Bacteria</taxon>
        <taxon>Pseudomonadati</taxon>
        <taxon>Pseudomonadota</taxon>
        <taxon>Gammaproteobacteria</taxon>
        <taxon>Pseudomonadales</taxon>
        <taxon>Pseudomonadaceae</taxon>
        <taxon>Pseudomonas</taxon>
    </lineage>
</organism>
<evidence type="ECO:0000313" key="1">
    <source>
        <dbReference type="EMBL" id="KDD68391.1"/>
    </source>
</evidence>
<accession>A0A059L2C5</accession>
<protein>
    <submittedName>
        <fullName evidence="1">Uncharacterized protein</fullName>
    </submittedName>
</protein>
<evidence type="ECO:0000313" key="2">
    <source>
        <dbReference type="Proteomes" id="UP000026739"/>
    </source>
</evidence>
<dbReference type="Proteomes" id="UP000026739">
    <property type="component" value="Unassembled WGS sequence"/>
</dbReference>
<proteinExistence type="predicted"/>
<gene>
    <name evidence="1" type="ORF">V466_15185</name>
</gene>
<name>A0A059L2C5_9PSED</name>
<dbReference type="AlphaFoldDB" id="A0A059L2C5"/>
<reference evidence="1 2" key="1">
    <citation type="submission" date="2013-12" db="EMBL/GenBank/DDBJ databases">
        <authorList>
            <person name="Formusa P.A."/>
            <person name="Habash M."/>
            <person name="Lee H."/>
            <person name="Trevors J.T."/>
        </authorList>
    </citation>
    <scope>NUCLEOTIDE SEQUENCE [LARGE SCALE GENOMIC DNA]</scope>
    <source>
        <strain evidence="1 2">PD30</strain>
    </source>
</reference>
<sequence>MAASGRKKEAILRIYAHKKAPDVSIRGFFVTED</sequence>
<dbReference type="EMBL" id="AZQQ01000078">
    <property type="protein sequence ID" value="KDD68391.1"/>
    <property type="molecule type" value="Genomic_DNA"/>
</dbReference>